<dbReference type="Proteomes" id="UP000728032">
    <property type="component" value="Unassembled WGS sequence"/>
</dbReference>
<evidence type="ECO:0000259" key="1">
    <source>
        <dbReference type="Pfam" id="PF06482"/>
    </source>
</evidence>
<dbReference type="InterPro" id="IPR016187">
    <property type="entry name" value="CTDL_fold"/>
</dbReference>
<dbReference type="OrthoDB" id="5983381at2759"/>
<dbReference type="Gene3D" id="3.10.100.10">
    <property type="entry name" value="Mannose-Binding Protein A, subunit A"/>
    <property type="match status" value="1"/>
</dbReference>
<accession>A0A7R9R2T4</accession>
<dbReference type="EMBL" id="CAJPVJ010056291">
    <property type="protein sequence ID" value="CAG2183706.1"/>
    <property type="molecule type" value="Genomic_DNA"/>
</dbReference>
<dbReference type="AlphaFoldDB" id="A0A7R9R2T4"/>
<evidence type="ECO:0000313" key="3">
    <source>
        <dbReference type="Proteomes" id="UP000728032"/>
    </source>
</evidence>
<dbReference type="InterPro" id="IPR016186">
    <property type="entry name" value="C-type_lectin-like/link_sf"/>
</dbReference>
<gene>
    <name evidence="2" type="ORF">ONB1V03_LOCUS23126</name>
</gene>
<evidence type="ECO:0000313" key="2">
    <source>
        <dbReference type="EMBL" id="CAD7666862.1"/>
    </source>
</evidence>
<feature type="domain" description="Collagenase NC10/endostatin" evidence="1">
    <location>
        <begin position="50"/>
        <end position="76"/>
    </location>
</feature>
<feature type="non-terminal residue" evidence="2">
    <location>
        <position position="77"/>
    </location>
</feature>
<dbReference type="SUPFAM" id="SSF56436">
    <property type="entry name" value="C-type lectin-like"/>
    <property type="match status" value="1"/>
</dbReference>
<sequence>QLGSLVPMTSDVNEIATETTTTITTAPAANYAIETNLSEKSFRHHSHRKLRMAALNTPFSGDFHGIRGADYECYRQS</sequence>
<dbReference type="InterPro" id="IPR010515">
    <property type="entry name" value="Collagenase_NC10/endostatin"/>
</dbReference>
<dbReference type="Pfam" id="PF06482">
    <property type="entry name" value="Endostatin"/>
    <property type="match status" value="1"/>
</dbReference>
<organism evidence="2">
    <name type="scientific">Oppiella nova</name>
    <dbReference type="NCBI Taxonomy" id="334625"/>
    <lineage>
        <taxon>Eukaryota</taxon>
        <taxon>Metazoa</taxon>
        <taxon>Ecdysozoa</taxon>
        <taxon>Arthropoda</taxon>
        <taxon>Chelicerata</taxon>
        <taxon>Arachnida</taxon>
        <taxon>Acari</taxon>
        <taxon>Acariformes</taxon>
        <taxon>Sarcoptiformes</taxon>
        <taxon>Oribatida</taxon>
        <taxon>Brachypylina</taxon>
        <taxon>Oppioidea</taxon>
        <taxon>Oppiidae</taxon>
        <taxon>Oppiella</taxon>
    </lineage>
</organism>
<protein>
    <recommendedName>
        <fullName evidence="1">Collagenase NC10/endostatin domain-containing protein</fullName>
    </recommendedName>
</protein>
<name>A0A7R9R2T4_9ACAR</name>
<reference evidence="2" key="1">
    <citation type="submission" date="2020-11" db="EMBL/GenBank/DDBJ databases">
        <authorList>
            <person name="Tran Van P."/>
        </authorList>
    </citation>
    <scope>NUCLEOTIDE SEQUENCE</scope>
</reference>
<dbReference type="EMBL" id="OC971116">
    <property type="protein sequence ID" value="CAD7666862.1"/>
    <property type="molecule type" value="Genomic_DNA"/>
</dbReference>
<keyword evidence="3" id="KW-1185">Reference proteome</keyword>
<proteinExistence type="predicted"/>
<feature type="non-terminal residue" evidence="2">
    <location>
        <position position="1"/>
    </location>
</feature>